<proteinExistence type="predicted"/>
<name>A0A8H4KB51_9HYPO</name>
<protein>
    <submittedName>
        <fullName evidence="1">Major facilitator superfamily MFS-1</fullName>
    </submittedName>
</protein>
<dbReference type="Proteomes" id="UP000605986">
    <property type="component" value="Unassembled WGS sequence"/>
</dbReference>
<dbReference type="AlphaFoldDB" id="A0A8H4KB51"/>
<organism evidence="1 2">
    <name type="scientific">Fusarium austroafricanum</name>
    <dbReference type="NCBI Taxonomy" id="2364996"/>
    <lineage>
        <taxon>Eukaryota</taxon>
        <taxon>Fungi</taxon>
        <taxon>Dikarya</taxon>
        <taxon>Ascomycota</taxon>
        <taxon>Pezizomycotina</taxon>
        <taxon>Sordariomycetes</taxon>
        <taxon>Hypocreomycetidae</taxon>
        <taxon>Hypocreales</taxon>
        <taxon>Nectriaceae</taxon>
        <taxon>Fusarium</taxon>
        <taxon>Fusarium concolor species complex</taxon>
    </lineage>
</organism>
<dbReference type="OrthoDB" id="4500473at2759"/>
<keyword evidence="2" id="KW-1185">Reference proteome</keyword>
<evidence type="ECO:0000313" key="1">
    <source>
        <dbReference type="EMBL" id="KAF4447207.1"/>
    </source>
</evidence>
<dbReference type="EMBL" id="JAADJG010000413">
    <property type="protein sequence ID" value="KAF4447207.1"/>
    <property type="molecule type" value="Genomic_DNA"/>
</dbReference>
<evidence type="ECO:0000313" key="2">
    <source>
        <dbReference type="Proteomes" id="UP000605986"/>
    </source>
</evidence>
<comment type="caution">
    <text evidence="1">The sequence shown here is derived from an EMBL/GenBank/DDBJ whole genome shotgun (WGS) entry which is preliminary data.</text>
</comment>
<sequence>MKPTFHLAPRLTIKPPPDGPLHLGTIVDNLTDVEPINETCRLPLPGKEYKHTAEGFMATKSQLQTGRFGVWAKFVIQGLGGEVSVSGERSAEDTYRIEKLEETTFTATQEYISKSMNERMVKDFVEGGGWDPVYMITGLKIARGPAVSKKRGKSSAFKANLGLTQPGGIEGLEIGPNIEHESQSSESVEFEKSDDFIYGIRVKRLSFKRGLFSKKSGIVVGKHYHSGANLVDNGEVIAEKDQDEAEAEDEFDDQDDELEDKVKVTVGEEVWVVPQSA</sequence>
<accession>A0A8H4KB51</accession>
<reference evidence="1" key="1">
    <citation type="submission" date="2020-01" db="EMBL/GenBank/DDBJ databases">
        <title>Identification and distribution of gene clusters putatively required for synthesis of sphingolipid metabolism inhibitors in phylogenetically diverse species of the filamentous fungus Fusarium.</title>
        <authorList>
            <person name="Kim H.-S."/>
            <person name="Busman M."/>
            <person name="Brown D.W."/>
            <person name="Divon H."/>
            <person name="Uhlig S."/>
            <person name="Proctor R.H."/>
        </authorList>
    </citation>
    <scope>NUCLEOTIDE SEQUENCE</scope>
    <source>
        <strain evidence="1">NRRL 53441</strain>
    </source>
</reference>
<gene>
    <name evidence="1" type="ORF">F53441_9255</name>
</gene>